<proteinExistence type="predicted"/>
<comment type="caution">
    <text evidence="3">The sequence shown here is derived from an EMBL/GenBank/DDBJ whole genome shotgun (WGS) entry which is preliminary data.</text>
</comment>
<dbReference type="Proteomes" id="UP000604046">
    <property type="component" value="Unassembled WGS sequence"/>
</dbReference>
<evidence type="ECO:0000313" key="3">
    <source>
        <dbReference type="EMBL" id="CAE7572976.1"/>
    </source>
</evidence>
<reference evidence="3" key="1">
    <citation type="submission" date="2021-02" db="EMBL/GenBank/DDBJ databases">
        <authorList>
            <person name="Dougan E. K."/>
            <person name="Rhodes N."/>
            <person name="Thang M."/>
            <person name="Chan C."/>
        </authorList>
    </citation>
    <scope>NUCLEOTIDE SEQUENCE</scope>
</reference>
<evidence type="ECO:0000259" key="2">
    <source>
        <dbReference type="PROSITE" id="PS50089"/>
    </source>
</evidence>
<keyword evidence="4" id="KW-1185">Reference proteome</keyword>
<keyword evidence="1" id="KW-0863">Zinc-finger</keyword>
<dbReference type="InterPro" id="IPR001841">
    <property type="entry name" value="Znf_RING"/>
</dbReference>
<name>A0A812UQD1_9DINO</name>
<feature type="domain" description="RING-type" evidence="2">
    <location>
        <begin position="115"/>
        <end position="152"/>
    </location>
</feature>
<dbReference type="Gene3D" id="3.30.40.10">
    <property type="entry name" value="Zinc/RING finger domain, C3HC4 (zinc finger)"/>
    <property type="match status" value="1"/>
</dbReference>
<evidence type="ECO:0000256" key="1">
    <source>
        <dbReference type="PROSITE-ProRule" id="PRU00175"/>
    </source>
</evidence>
<gene>
    <name evidence="3" type="primary">BIRC3</name>
    <name evidence="3" type="ORF">SNAT2548_LOCUS32655</name>
</gene>
<organism evidence="3 4">
    <name type="scientific">Symbiodinium natans</name>
    <dbReference type="NCBI Taxonomy" id="878477"/>
    <lineage>
        <taxon>Eukaryota</taxon>
        <taxon>Sar</taxon>
        <taxon>Alveolata</taxon>
        <taxon>Dinophyceae</taxon>
        <taxon>Suessiales</taxon>
        <taxon>Symbiodiniaceae</taxon>
        <taxon>Symbiodinium</taxon>
    </lineage>
</organism>
<dbReference type="GO" id="GO:0008270">
    <property type="term" value="F:zinc ion binding"/>
    <property type="evidence" value="ECO:0007669"/>
    <property type="project" value="UniProtKB-KW"/>
</dbReference>
<protein>
    <submittedName>
        <fullName evidence="3">BIRC3 protein</fullName>
    </submittedName>
</protein>
<keyword evidence="1" id="KW-0479">Metal-binding</keyword>
<dbReference type="EMBL" id="CAJNDS010002721">
    <property type="protein sequence ID" value="CAE7572976.1"/>
    <property type="molecule type" value="Genomic_DNA"/>
</dbReference>
<dbReference type="PROSITE" id="PS50089">
    <property type="entry name" value="ZF_RING_2"/>
    <property type="match status" value="1"/>
</dbReference>
<dbReference type="AlphaFoldDB" id="A0A812UQD1"/>
<dbReference type="SUPFAM" id="SSF57850">
    <property type="entry name" value="RING/U-box"/>
    <property type="match status" value="1"/>
</dbReference>
<sequence length="165" mass="17818">MTLAGELLKDATAARKTWSERQTERFAKACQKRVRDSQGFETSASLKVLAPAQTRQGAQKAAQELKRSLDAHGFAASDVQVEALAKGMIFRLSVQASWVRDEPQKTETGGFRGQCPVCLGSKVLVALAPCGHTVCHQCKGKLPAGRKCPMCRSVVERVTAGIFVS</sequence>
<dbReference type="InterPro" id="IPR013083">
    <property type="entry name" value="Znf_RING/FYVE/PHD"/>
</dbReference>
<dbReference type="SMART" id="SM00184">
    <property type="entry name" value="RING"/>
    <property type="match status" value="1"/>
</dbReference>
<dbReference type="OrthoDB" id="66726at2759"/>
<dbReference type="Pfam" id="PF13920">
    <property type="entry name" value="zf-C3HC4_3"/>
    <property type="match status" value="1"/>
</dbReference>
<keyword evidence="1" id="KW-0862">Zinc</keyword>
<evidence type="ECO:0000313" key="4">
    <source>
        <dbReference type="Proteomes" id="UP000604046"/>
    </source>
</evidence>
<accession>A0A812UQD1</accession>